<dbReference type="GO" id="GO:0006886">
    <property type="term" value="P:intracellular protein transport"/>
    <property type="evidence" value="ECO:0007669"/>
    <property type="project" value="InterPro"/>
</dbReference>
<dbReference type="Pfam" id="PF25440">
    <property type="entry name" value="Beta-prop_RIC1_2nd"/>
    <property type="match status" value="1"/>
</dbReference>
<accession>A0A8H7UKE1</accession>
<evidence type="ECO:0000256" key="1">
    <source>
        <dbReference type="SAM" id="MobiDB-lite"/>
    </source>
</evidence>
<dbReference type="GO" id="GO:0000139">
    <property type="term" value="C:Golgi membrane"/>
    <property type="evidence" value="ECO:0007669"/>
    <property type="project" value="TreeGrafter"/>
</dbReference>
<evidence type="ECO:0000313" key="2">
    <source>
        <dbReference type="EMBL" id="KAG2184987.1"/>
    </source>
</evidence>
<dbReference type="OrthoDB" id="67540at2759"/>
<dbReference type="SUPFAM" id="SSF50978">
    <property type="entry name" value="WD40 repeat-like"/>
    <property type="match status" value="1"/>
</dbReference>
<protein>
    <submittedName>
        <fullName evidence="2">Uncharacterized protein</fullName>
    </submittedName>
</protein>
<organism evidence="2 3">
    <name type="scientific">Mortierella isabellina</name>
    <name type="common">Filamentous fungus</name>
    <name type="synonym">Umbelopsis isabellina</name>
    <dbReference type="NCBI Taxonomy" id="91625"/>
    <lineage>
        <taxon>Eukaryota</taxon>
        <taxon>Fungi</taxon>
        <taxon>Fungi incertae sedis</taxon>
        <taxon>Mucoromycota</taxon>
        <taxon>Mucoromycotina</taxon>
        <taxon>Umbelopsidomycetes</taxon>
        <taxon>Umbelopsidales</taxon>
        <taxon>Umbelopsidaceae</taxon>
        <taxon>Umbelopsis</taxon>
    </lineage>
</organism>
<feature type="region of interest" description="Disordered" evidence="1">
    <location>
        <begin position="176"/>
        <end position="214"/>
    </location>
</feature>
<dbReference type="AlphaFoldDB" id="A0A8H7UKE1"/>
<comment type="caution">
    <text evidence="2">The sequence shown here is derived from an EMBL/GenBank/DDBJ whole genome shotgun (WGS) entry which is preliminary data.</text>
</comment>
<dbReference type="PANTHER" id="PTHR22746:SF10">
    <property type="entry name" value="GUANINE NUCLEOTIDE EXCHANGE FACTOR SUBUNIT RIC1"/>
    <property type="match status" value="1"/>
</dbReference>
<dbReference type="GO" id="GO:0042147">
    <property type="term" value="P:retrograde transport, endosome to Golgi"/>
    <property type="evidence" value="ECO:0007669"/>
    <property type="project" value="TreeGrafter"/>
</dbReference>
<proteinExistence type="predicted"/>
<evidence type="ECO:0000313" key="3">
    <source>
        <dbReference type="Proteomes" id="UP000654370"/>
    </source>
</evidence>
<dbReference type="GO" id="GO:0034066">
    <property type="term" value="C:Ric1-Rgp1 guanyl-nucleotide exchange factor complex"/>
    <property type="evidence" value="ECO:0007669"/>
    <property type="project" value="InterPro"/>
</dbReference>
<keyword evidence="3" id="KW-1185">Reference proteome</keyword>
<dbReference type="Proteomes" id="UP000654370">
    <property type="component" value="Unassembled WGS sequence"/>
</dbReference>
<name>A0A8H7UKE1_MORIS</name>
<dbReference type="EMBL" id="JAEPQZ010000002">
    <property type="protein sequence ID" value="KAG2184987.1"/>
    <property type="molecule type" value="Genomic_DNA"/>
</dbReference>
<feature type="non-terminal residue" evidence="2">
    <location>
        <position position="1"/>
    </location>
</feature>
<dbReference type="SUPFAM" id="SSF101898">
    <property type="entry name" value="NHL repeat"/>
    <property type="match status" value="1"/>
</dbReference>
<dbReference type="PANTHER" id="PTHR22746">
    <property type="entry name" value="RAB6A-GEF COMPLEX PARTNER PROTEIN 1"/>
    <property type="match status" value="1"/>
</dbReference>
<sequence length="649" mass="71632">PRVILSHVERSAAHVRDFGQNISLIWKPDSTAFIVITDKHYLLLYIILPFDSASFRLNSTQTTHGYSHGPGEGNGATTMLIRFRLAIRIDAGIACGTTSDDSLIIATSKPSAVQRVSWNPQEVNQTGTNMVSKMSWLGENAGIMSMHYNKAMNISVWISTEGRVYFVKCHKSHSKSRRGSKESVEATSPPASGAKIAERKGSVDSTKSAGDSGASHIAPIMPSFTVQSSWSGLCFHPKDAEIPKKQQATSVAVNARFSLIAIGTRGAIDSGEIYVYSAQSYTSSPVLSHILQLPPSRQWSPTANLPRSETYGKVKSISWTADGYALAAGFDGRGFAVWSVYGHLLCSSEAAEDISATAYKNSSQDIFQFQYTHIYRHVTKFWATGSTTLFLLAESSSAPDSPSTIELRTTLYTLPFAKSAVALLHSPENTRKGLLQMDDRLLLYNGGDHQESSATIDPDAVSWSQIPFPTMYISEHWPIRYASIDSEGKWIAIAGKRGFAHYSTSSGRWKMFGNQQQEQEFHVRGGMLWFRHILVAACEVPNASQGRHHVLRFYSRDTNLDNAYMLHQMSLKYPVVYMSVISSYLLVYTSNNVLSFYQLITASESVTGTFQLELVKHISMAGVVTQVARVRGVSVLGNDNGGEYSFHRY</sequence>
<dbReference type="GO" id="GO:0005829">
    <property type="term" value="C:cytosol"/>
    <property type="evidence" value="ECO:0007669"/>
    <property type="project" value="TreeGrafter"/>
</dbReference>
<dbReference type="InterPro" id="IPR040096">
    <property type="entry name" value="Ric1"/>
</dbReference>
<reference evidence="2" key="1">
    <citation type="submission" date="2020-12" db="EMBL/GenBank/DDBJ databases">
        <title>Metabolic potential, ecology and presence of endohyphal bacteria is reflected in genomic diversity of Mucoromycotina.</title>
        <authorList>
            <person name="Muszewska A."/>
            <person name="Okrasinska A."/>
            <person name="Steczkiewicz K."/>
            <person name="Drgas O."/>
            <person name="Orlowska M."/>
            <person name="Perlinska-Lenart U."/>
            <person name="Aleksandrzak-Piekarczyk T."/>
            <person name="Szatraj K."/>
            <person name="Zielenkiewicz U."/>
            <person name="Pilsyk S."/>
            <person name="Malc E."/>
            <person name="Mieczkowski P."/>
            <person name="Kruszewska J.S."/>
            <person name="Biernat P."/>
            <person name="Pawlowska J."/>
        </authorList>
    </citation>
    <scope>NUCLEOTIDE SEQUENCE</scope>
    <source>
        <strain evidence="2">WA0000067209</strain>
    </source>
</reference>
<dbReference type="InterPro" id="IPR036322">
    <property type="entry name" value="WD40_repeat_dom_sf"/>
</dbReference>
<gene>
    <name evidence="2" type="ORF">INT43_000900</name>
</gene>